<evidence type="ECO:0000313" key="3">
    <source>
        <dbReference type="Proteomes" id="UP000730161"/>
    </source>
</evidence>
<dbReference type="AlphaFoldDB" id="A0A8J8B3Y4"/>
<proteinExistence type="predicted"/>
<feature type="domain" description="HicB-like antitoxin of toxin-antitoxin system" evidence="1">
    <location>
        <begin position="4"/>
        <end position="54"/>
    </location>
</feature>
<dbReference type="InterPro" id="IPR035069">
    <property type="entry name" value="TTHA1013/TTHA0281-like"/>
</dbReference>
<protein>
    <recommendedName>
        <fullName evidence="1">HicB-like antitoxin of toxin-antitoxin system domain-containing protein</fullName>
    </recommendedName>
</protein>
<comment type="caution">
    <text evidence="2">The sequence shown here is derived from an EMBL/GenBank/DDBJ whole genome shotgun (WGS) entry which is preliminary data.</text>
</comment>
<keyword evidence="3" id="KW-1185">Reference proteome</keyword>
<name>A0A8J8B3Y4_9EURY</name>
<reference evidence="2" key="1">
    <citation type="submission" date="2014-12" db="EMBL/GenBank/DDBJ databases">
        <authorList>
            <person name="Huang H.-H."/>
            <person name="Chen S.-C."/>
            <person name="Lai M.-C."/>
        </authorList>
    </citation>
    <scope>NUCLEOTIDE SEQUENCE</scope>
    <source>
        <strain evidence="2">K1F9705b</strain>
    </source>
</reference>
<dbReference type="PANTHER" id="PTHR34504">
    <property type="entry name" value="ANTITOXIN HICB"/>
    <property type="match status" value="1"/>
</dbReference>
<evidence type="ECO:0000259" key="1">
    <source>
        <dbReference type="Pfam" id="PF15919"/>
    </source>
</evidence>
<accession>A0A8J8B3Y4</accession>
<evidence type="ECO:0000313" key="2">
    <source>
        <dbReference type="EMBL" id="MBR1368725.1"/>
    </source>
</evidence>
<dbReference type="EMBL" id="JWHL01000004">
    <property type="protein sequence ID" value="MBR1368725.1"/>
    <property type="molecule type" value="Genomic_DNA"/>
</dbReference>
<dbReference type="InterPro" id="IPR051404">
    <property type="entry name" value="TA_system_antitoxin"/>
</dbReference>
<dbReference type="Gene3D" id="3.30.160.250">
    <property type="match status" value="1"/>
</dbReference>
<sequence length="68" mass="7501">MKFQVVVREDPEDGGYNVSCPAIPGCHSQGETVEEALENIKDAIVGCVEVHNEDLLRTKSTRIMEVTL</sequence>
<dbReference type="Proteomes" id="UP000730161">
    <property type="component" value="Unassembled WGS sequence"/>
</dbReference>
<gene>
    <name evidence="2" type="ORF">RJ53_04055</name>
</gene>
<dbReference type="OrthoDB" id="133743at2157"/>
<organism evidence="2 3">
    <name type="scientific">Methanocalculus chunghsingensis</name>
    <dbReference type="NCBI Taxonomy" id="156457"/>
    <lineage>
        <taxon>Archaea</taxon>
        <taxon>Methanobacteriati</taxon>
        <taxon>Methanobacteriota</taxon>
        <taxon>Stenosarchaea group</taxon>
        <taxon>Methanomicrobia</taxon>
        <taxon>Methanomicrobiales</taxon>
        <taxon>Methanocalculaceae</taxon>
        <taxon>Methanocalculus</taxon>
    </lineage>
</organism>
<dbReference type="PANTHER" id="PTHR34504:SF4">
    <property type="entry name" value="ANTITOXIN HICB"/>
    <property type="match status" value="1"/>
</dbReference>
<dbReference type="Pfam" id="PF15919">
    <property type="entry name" value="HicB_lk_antitox"/>
    <property type="match status" value="1"/>
</dbReference>
<dbReference type="InterPro" id="IPR031807">
    <property type="entry name" value="HicB-like"/>
</dbReference>
<dbReference type="SUPFAM" id="SSF143100">
    <property type="entry name" value="TTHA1013/TTHA0281-like"/>
    <property type="match status" value="1"/>
</dbReference>